<name>A0A411MJS3_9PSED</name>
<protein>
    <submittedName>
        <fullName evidence="2">DUF2938 domain-containing protein</fullName>
    </submittedName>
</protein>
<feature type="transmembrane region" description="Helical" evidence="1">
    <location>
        <begin position="68"/>
        <end position="93"/>
    </location>
</feature>
<reference evidence="2 3" key="1">
    <citation type="submission" date="2019-02" db="EMBL/GenBank/DDBJ databases">
        <title>Complete genome sequence of Pseudomonas sp. SNU WT1 isolated from rainbow trout.</title>
        <authorList>
            <person name="Oh W.T."/>
            <person name="Park S.C."/>
        </authorList>
    </citation>
    <scope>NUCLEOTIDE SEQUENCE [LARGE SCALE GENOMIC DNA]</scope>
    <source>
        <strain evidence="2 3">SNU WT1</strain>
    </source>
</reference>
<dbReference type="Proteomes" id="UP000291130">
    <property type="component" value="Chromosome"/>
</dbReference>
<feature type="transmembrane region" description="Helical" evidence="1">
    <location>
        <begin position="99"/>
        <end position="117"/>
    </location>
</feature>
<dbReference type="KEGG" id="ptk:EXN22_15595"/>
<gene>
    <name evidence="2" type="ORF">EXN22_15595</name>
</gene>
<organism evidence="2 3">
    <name type="scientific">Pseudomonas tructae</name>
    <dbReference type="NCBI Taxonomy" id="2518644"/>
    <lineage>
        <taxon>Bacteria</taxon>
        <taxon>Pseudomonadati</taxon>
        <taxon>Pseudomonadota</taxon>
        <taxon>Gammaproteobacteria</taxon>
        <taxon>Pseudomonadales</taxon>
        <taxon>Pseudomonadaceae</taxon>
        <taxon>Pseudomonas</taxon>
    </lineage>
</organism>
<dbReference type="Pfam" id="PF11158">
    <property type="entry name" value="DUF2938"/>
    <property type="match status" value="1"/>
</dbReference>
<keyword evidence="3" id="KW-1185">Reference proteome</keyword>
<evidence type="ECO:0000313" key="2">
    <source>
        <dbReference type="EMBL" id="QBF27045.1"/>
    </source>
</evidence>
<evidence type="ECO:0000256" key="1">
    <source>
        <dbReference type="SAM" id="Phobius"/>
    </source>
</evidence>
<dbReference type="RefSeq" id="WP_130264909.1">
    <property type="nucleotide sequence ID" value="NZ_CP035952.1"/>
</dbReference>
<accession>A0A411MJS3</accession>
<keyword evidence="1" id="KW-1133">Transmembrane helix</keyword>
<proteinExistence type="predicted"/>
<dbReference type="AlphaFoldDB" id="A0A411MJS3"/>
<dbReference type="OrthoDB" id="9812539at2"/>
<dbReference type="EMBL" id="CP035952">
    <property type="protein sequence ID" value="QBF27045.1"/>
    <property type="molecule type" value="Genomic_DNA"/>
</dbReference>
<keyword evidence="1" id="KW-0472">Membrane</keyword>
<sequence>MLETIVLALLIGLTATALADLWSLFQQRVLGMAGANWALVGRWIGYMPRGQWVHHSIAKAPALAGERLIGWSAHYLIGVMFAGLLLAVCGVAWARQPTFVPAFVLGLATVAAPYLIMQPGMGAGFFASKTPKPNTARARSLLAHGVFGVALYLAGVLWAALLQPN</sequence>
<keyword evidence="1" id="KW-0812">Transmembrane</keyword>
<feature type="transmembrane region" description="Helical" evidence="1">
    <location>
        <begin position="138"/>
        <end position="161"/>
    </location>
</feature>
<evidence type="ECO:0000313" key="3">
    <source>
        <dbReference type="Proteomes" id="UP000291130"/>
    </source>
</evidence>
<dbReference type="InterPro" id="IPR021329">
    <property type="entry name" value="DUF2938"/>
</dbReference>